<dbReference type="InterPro" id="IPR016181">
    <property type="entry name" value="Acyl_CoA_acyltransferase"/>
</dbReference>
<sequence length="232" mass="27435">MNPLDKHYQEFMGVDISEFNKDKRIFKSKYRDLALNNKYFYPIIQTKYFGQPILSVSPKYYNELIDISNDEISSLDDILKKFLINNPSYKKRKMHRYVYPSNNNRSTISQRMTSQDVDRLEFCENFNFEEYKRRKKKIFEEGRQFIVEESNKIASIGFISEIRAGAGNIVVMTMDCYRGKGYGKEVVKGCINWCIEKEILPIYLVEEHNYISQKIPESLGFDKISDEIIISK</sequence>
<dbReference type="Gene3D" id="3.40.630.30">
    <property type="match status" value="1"/>
</dbReference>
<dbReference type="Proteomes" id="UP000724672">
    <property type="component" value="Unassembled WGS sequence"/>
</dbReference>
<dbReference type="SUPFAM" id="SSF55729">
    <property type="entry name" value="Acyl-CoA N-acyltransferases (Nat)"/>
    <property type="match status" value="1"/>
</dbReference>
<keyword evidence="3" id="KW-1185">Reference proteome</keyword>
<organism evidence="2 3">
    <name type="scientific">Anaeromonas frigoriresistens</name>
    <dbReference type="NCBI Taxonomy" id="2683708"/>
    <lineage>
        <taxon>Bacteria</taxon>
        <taxon>Bacillati</taxon>
        <taxon>Bacillota</taxon>
        <taxon>Tissierellia</taxon>
        <taxon>Tissierellales</taxon>
        <taxon>Thermohalobacteraceae</taxon>
        <taxon>Anaeromonas</taxon>
    </lineage>
</organism>
<protein>
    <submittedName>
        <fullName evidence="2">GNAT family N-acetyltransferase</fullName>
    </submittedName>
</protein>
<dbReference type="GO" id="GO:0016747">
    <property type="term" value="F:acyltransferase activity, transferring groups other than amino-acyl groups"/>
    <property type="evidence" value="ECO:0007669"/>
    <property type="project" value="InterPro"/>
</dbReference>
<proteinExistence type="predicted"/>
<dbReference type="CDD" id="cd04301">
    <property type="entry name" value="NAT_SF"/>
    <property type="match status" value="1"/>
</dbReference>
<dbReference type="RefSeq" id="WP_203366841.1">
    <property type="nucleotide sequence ID" value="NZ_WSFT01000039.1"/>
</dbReference>
<reference evidence="2" key="1">
    <citation type="submission" date="2019-12" db="EMBL/GenBank/DDBJ databases">
        <title>Clostridiaceae gen. nov. sp. nov., isolated from sediment in Xinjiang, China.</title>
        <authorList>
            <person name="Zhang R."/>
        </authorList>
    </citation>
    <scope>NUCLEOTIDE SEQUENCE</scope>
    <source>
        <strain evidence="2">D2Q-11</strain>
    </source>
</reference>
<dbReference type="AlphaFoldDB" id="A0A942V0G4"/>
<evidence type="ECO:0000313" key="3">
    <source>
        <dbReference type="Proteomes" id="UP000724672"/>
    </source>
</evidence>
<dbReference type="Pfam" id="PF13302">
    <property type="entry name" value="Acetyltransf_3"/>
    <property type="match status" value="1"/>
</dbReference>
<gene>
    <name evidence="2" type="ORF">GOQ27_10600</name>
</gene>
<dbReference type="EMBL" id="WSFT01000039">
    <property type="protein sequence ID" value="MBS4538917.1"/>
    <property type="molecule type" value="Genomic_DNA"/>
</dbReference>
<dbReference type="PROSITE" id="PS51186">
    <property type="entry name" value="GNAT"/>
    <property type="match status" value="1"/>
</dbReference>
<dbReference type="InterPro" id="IPR000182">
    <property type="entry name" value="GNAT_dom"/>
</dbReference>
<evidence type="ECO:0000313" key="2">
    <source>
        <dbReference type="EMBL" id="MBS4538917.1"/>
    </source>
</evidence>
<name>A0A942V0G4_9FIRM</name>
<evidence type="ECO:0000259" key="1">
    <source>
        <dbReference type="PROSITE" id="PS51186"/>
    </source>
</evidence>
<comment type="caution">
    <text evidence="2">The sequence shown here is derived from an EMBL/GenBank/DDBJ whole genome shotgun (WGS) entry which is preliminary data.</text>
</comment>
<feature type="domain" description="N-acetyltransferase" evidence="1">
    <location>
        <begin position="107"/>
        <end position="232"/>
    </location>
</feature>
<accession>A0A942V0G4</accession>